<dbReference type="AlphaFoldDB" id="A2F062"/>
<keyword evidence="3" id="KW-1185">Reference proteome</keyword>
<proteinExistence type="predicted"/>
<dbReference type="InParanoid" id="A2F062"/>
<feature type="region of interest" description="Disordered" evidence="1">
    <location>
        <begin position="70"/>
        <end position="134"/>
    </location>
</feature>
<evidence type="ECO:0000313" key="3">
    <source>
        <dbReference type="Proteomes" id="UP000001542"/>
    </source>
</evidence>
<protein>
    <submittedName>
        <fullName evidence="2">Uncharacterized protein</fullName>
    </submittedName>
</protein>
<dbReference type="Proteomes" id="UP000001542">
    <property type="component" value="Unassembled WGS sequence"/>
</dbReference>
<dbReference type="VEuPathDB" id="TrichDB:TVAGG3_0985540"/>
<dbReference type="KEGG" id="tva:4759524"/>
<feature type="compositionally biased region" description="Polar residues" evidence="1">
    <location>
        <begin position="70"/>
        <end position="83"/>
    </location>
</feature>
<organism evidence="2 3">
    <name type="scientific">Trichomonas vaginalis (strain ATCC PRA-98 / G3)</name>
    <dbReference type="NCBI Taxonomy" id="412133"/>
    <lineage>
        <taxon>Eukaryota</taxon>
        <taxon>Metamonada</taxon>
        <taxon>Parabasalia</taxon>
        <taxon>Trichomonadida</taxon>
        <taxon>Trichomonadidae</taxon>
        <taxon>Trichomonas</taxon>
    </lineage>
</organism>
<name>A2F062_TRIV3</name>
<evidence type="ECO:0000256" key="1">
    <source>
        <dbReference type="SAM" id="MobiDB-lite"/>
    </source>
</evidence>
<feature type="compositionally biased region" description="Low complexity" evidence="1">
    <location>
        <begin position="103"/>
        <end position="124"/>
    </location>
</feature>
<accession>A2F062</accession>
<sequence>MSVFDDPYLIMEAAHWRSTFADTCVESTKSPFFSNFGSKFEKKDIEIDTDAILNSICNQMAPEILVSWKQDSNIPQRSKTAQNLREGRSRGRNINPYRTPLVTPNQSRRNQNNNNNNNNNNPTSSKVRFLAPFS</sequence>
<dbReference type="EMBL" id="DS113559">
    <property type="protein sequence ID" value="EAY01697.1"/>
    <property type="molecule type" value="Genomic_DNA"/>
</dbReference>
<gene>
    <name evidence="2" type="ORF">TVAG_316840</name>
</gene>
<dbReference type="RefSeq" id="XP_001330393.1">
    <property type="nucleotide sequence ID" value="XM_001330358.1"/>
</dbReference>
<evidence type="ECO:0000313" key="2">
    <source>
        <dbReference type="EMBL" id="EAY01697.1"/>
    </source>
</evidence>
<dbReference type="VEuPathDB" id="TrichDB:TVAG_316840"/>
<reference evidence="2" key="1">
    <citation type="submission" date="2006-10" db="EMBL/GenBank/DDBJ databases">
        <authorList>
            <person name="Amadeo P."/>
            <person name="Zhao Q."/>
            <person name="Wortman J."/>
            <person name="Fraser-Liggett C."/>
            <person name="Carlton J."/>
        </authorList>
    </citation>
    <scope>NUCLEOTIDE SEQUENCE</scope>
    <source>
        <strain evidence="2">G3</strain>
    </source>
</reference>
<reference evidence="2" key="2">
    <citation type="journal article" date="2007" name="Science">
        <title>Draft genome sequence of the sexually transmitted pathogen Trichomonas vaginalis.</title>
        <authorList>
            <person name="Carlton J.M."/>
            <person name="Hirt R.P."/>
            <person name="Silva J.C."/>
            <person name="Delcher A.L."/>
            <person name="Schatz M."/>
            <person name="Zhao Q."/>
            <person name="Wortman J.R."/>
            <person name="Bidwell S.L."/>
            <person name="Alsmark U.C.M."/>
            <person name="Besteiro S."/>
            <person name="Sicheritz-Ponten T."/>
            <person name="Noel C.J."/>
            <person name="Dacks J.B."/>
            <person name="Foster P.G."/>
            <person name="Simillion C."/>
            <person name="Van de Peer Y."/>
            <person name="Miranda-Saavedra D."/>
            <person name="Barton G.J."/>
            <person name="Westrop G.D."/>
            <person name="Mueller S."/>
            <person name="Dessi D."/>
            <person name="Fiori P.L."/>
            <person name="Ren Q."/>
            <person name="Paulsen I."/>
            <person name="Zhang H."/>
            <person name="Bastida-Corcuera F.D."/>
            <person name="Simoes-Barbosa A."/>
            <person name="Brown M.T."/>
            <person name="Hayes R.D."/>
            <person name="Mukherjee M."/>
            <person name="Okumura C.Y."/>
            <person name="Schneider R."/>
            <person name="Smith A.J."/>
            <person name="Vanacova S."/>
            <person name="Villalvazo M."/>
            <person name="Haas B.J."/>
            <person name="Pertea M."/>
            <person name="Feldblyum T.V."/>
            <person name="Utterback T.R."/>
            <person name="Shu C.L."/>
            <person name="Osoegawa K."/>
            <person name="de Jong P.J."/>
            <person name="Hrdy I."/>
            <person name="Horvathova L."/>
            <person name="Zubacova Z."/>
            <person name="Dolezal P."/>
            <person name="Malik S.B."/>
            <person name="Logsdon J.M. Jr."/>
            <person name="Henze K."/>
            <person name="Gupta A."/>
            <person name="Wang C.C."/>
            <person name="Dunne R.L."/>
            <person name="Upcroft J.A."/>
            <person name="Upcroft P."/>
            <person name="White O."/>
            <person name="Salzberg S.L."/>
            <person name="Tang P."/>
            <person name="Chiu C.-H."/>
            <person name="Lee Y.-S."/>
            <person name="Embley T.M."/>
            <person name="Coombs G.H."/>
            <person name="Mottram J.C."/>
            <person name="Tachezy J."/>
            <person name="Fraser-Liggett C.M."/>
            <person name="Johnson P.J."/>
        </authorList>
    </citation>
    <scope>NUCLEOTIDE SEQUENCE [LARGE SCALE GENOMIC DNA]</scope>
    <source>
        <strain evidence="2">G3</strain>
    </source>
</reference>